<comment type="caution">
    <text evidence="1">The sequence shown here is derived from an EMBL/GenBank/DDBJ whole genome shotgun (WGS) entry which is preliminary data.</text>
</comment>
<evidence type="ECO:0008006" key="3">
    <source>
        <dbReference type="Google" id="ProtNLM"/>
    </source>
</evidence>
<protein>
    <recommendedName>
        <fullName evidence="3">STAS/SEC14 domain-containing protein</fullName>
    </recommendedName>
</protein>
<organism evidence="1 2">
    <name type="scientific">Candidatus Acidiferrum panamense</name>
    <dbReference type="NCBI Taxonomy" id="2741543"/>
    <lineage>
        <taxon>Bacteria</taxon>
        <taxon>Pseudomonadati</taxon>
        <taxon>Acidobacteriota</taxon>
        <taxon>Terriglobia</taxon>
        <taxon>Candidatus Acidiferrales</taxon>
        <taxon>Candidatus Acidiferrum</taxon>
    </lineage>
</organism>
<accession>A0A7V8NVU9</accession>
<dbReference type="Proteomes" id="UP000567293">
    <property type="component" value="Unassembled WGS sequence"/>
</dbReference>
<name>A0A7V8NVU9_9BACT</name>
<dbReference type="AlphaFoldDB" id="A0A7V8NVU9"/>
<sequence>MSSTVASNAWAEIVHHASDGILEERWLPGQMTDGAFMASLALLALEAERLRPSAILIDATQFQYRPGPSVMEWRNNCIIPRYGSAGVRKFALLAPAGFPDTIEEGGKEVIDGPAIFPTAWFSGRSRAIEWLKSS</sequence>
<dbReference type="EMBL" id="JACDQQ010002447">
    <property type="protein sequence ID" value="MBA0088326.1"/>
    <property type="molecule type" value="Genomic_DNA"/>
</dbReference>
<keyword evidence="2" id="KW-1185">Reference proteome</keyword>
<gene>
    <name evidence="1" type="ORF">HRJ53_25355</name>
</gene>
<reference evidence="1" key="1">
    <citation type="submission" date="2020-06" db="EMBL/GenBank/DDBJ databases">
        <title>Legume-microbial interactions unlock mineral nutrients during tropical forest succession.</title>
        <authorList>
            <person name="Epihov D.Z."/>
        </authorList>
    </citation>
    <scope>NUCLEOTIDE SEQUENCE [LARGE SCALE GENOMIC DNA]</scope>
    <source>
        <strain evidence="1">Pan2503</strain>
    </source>
</reference>
<evidence type="ECO:0000313" key="2">
    <source>
        <dbReference type="Proteomes" id="UP000567293"/>
    </source>
</evidence>
<evidence type="ECO:0000313" key="1">
    <source>
        <dbReference type="EMBL" id="MBA0088326.1"/>
    </source>
</evidence>
<proteinExistence type="predicted"/>